<evidence type="ECO:0000313" key="2">
    <source>
        <dbReference type="Proteomes" id="UP000249555"/>
    </source>
</evidence>
<accession>A0A2W4Z0J4</accession>
<organism evidence="1 2">
    <name type="scientific">Sphingomonas taxi</name>
    <dbReference type="NCBI Taxonomy" id="1549858"/>
    <lineage>
        <taxon>Bacteria</taxon>
        <taxon>Pseudomonadati</taxon>
        <taxon>Pseudomonadota</taxon>
        <taxon>Alphaproteobacteria</taxon>
        <taxon>Sphingomonadales</taxon>
        <taxon>Sphingomonadaceae</taxon>
        <taxon>Sphingomonas</taxon>
    </lineage>
</organism>
<gene>
    <name evidence="1" type="ORF">DI640_03290</name>
</gene>
<evidence type="ECO:0000313" key="1">
    <source>
        <dbReference type="EMBL" id="PZO75830.1"/>
    </source>
</evidence>
<dbReference type="AlphaFoldDB" id="A0A2W4Z0J4"/>
<sequence>MVRLNAQLERLAARKFCVTMHMAAFEIAGTMLAIARATMRHLAERGRLRLTGGDGVRQSR</sequence>
<dbReference type="EMBL" id="QFMX01000003">
    <property type="protein sequence ID" value="PZO75830.1"/>
    <property type="molecule type" value="Genomic_DNA"/>
</dbReference>
<name>A0A2W4Z0J4_9SPHN</name>
<reference evidence="1 2" key="1">
    <citation type="submission" date="2017-08" db="EMBL/GenBank/DDBJ databases">
        <title>Infants hospitalized years apart are colonized by the same room-sourced microbial strains.</title>
        <authorList>
            <person name="Brooks B."/>
            <person name="Olm M.R."/>
            <person name="Firek B.A."/>
            <person name="Baker R."/>
            <person name="Thomas B.C."/>
            <person name="Morowitz M.J."/>
            <person name="Banfield J.F."/>
        </authorList>
    </citation>
    <scope>NUCLEOTIDE SEQUENCE [LARGE SCALE GENOMIC DNA]</scope>
    <source>
        <strain evidence="1">S2_018_000_R3_119</strain>
    </source>
</reference>
<comment type="caution">
    <text evidence="1">The sequence shown here is derived from an EMBL/GenBank/DDBJ whole genome shotgun (WGS) entry which is preliminary data.</text>
</comment>
<protein>
    <submittedName>
        <fullName evidence="1">Uncharacterized protein</fullName>
    </submittedName>
</protein>
<dbReference type="Proteomes" id="UP000249555">
    <property type="component" value="Unassembled WGS sequence"/>
</dbReference>
<proteinExistence type="predicted"/>